<evidence type="ECO:0000256" key="3">
    <source>
        <dbReference type="ARBA" id="ARBA00022679"/>
    </source>
</evidence>
<dbReference type="PANTHER" id="PTHR48043:SF145">
    <property type="entry name" value="FI06409P-RELATED"/>
    <property type="match status" value="1"/>
</dbReference>
<feature type="signal peptide" evidence="5">
    <location>
        <begin position="1"/>
        <end position="23"/>
    </location>
</feature>
<dbReference type="AlphaFoldDB" id="A0A834Y3T6"/>
<dbReference type="Gene3D" id="3.40.50.2000">
    <property type="entry name" value="Glycogen Phosphorylase B"/>
    <property type="match status" value="1"/>
</dbReference>
<keyword evidence="7" id="KW-1185">Reference proteome</keyword>
<dbReference type="SUPFAM" id="SSF53756">
    <property type="entry name" value="UDP-Glycosyltransferase/glycogen phosphorylase"/>
    <property type="match status" value="1"/>
</dbReference>
<dbReference type="Proteomes" id="UP000639338">
    <property type="component" value="Unassembled WGS sequence"/>
</dbReference>
<evidence type="ECO:0000256" key="2">
    <source>
        <dbReference type="ARBA" id="ARBA00022676"/>
    </source>
</evidence>
<protein>
    <recommendedName>
        <fullName evidence="5">UDP-glucuronosyltransferase</fullName>
        <ecNumber evidence="5">2.4.1.17</ecNumber>
    </recommendedName>
</protein>
<gene>
    <name evidence="6" type="ORF">HCN44_009449</name>
</gene>
<evidence type="ECO:0000256" key="5">
    <source>
        <dbReference type="RuleBase" id="RU362059"/>
    </source>
</evidence>
<keyword evidence="5" id="KW-0472">Membrane</keyword>
<feature type="transmembrane region" description="Helical" evidence="5">
    <location>
        <begin position="472"/>
        <end position="495"/>
    </location>
</feature>
<dbReference type="InterPro" id="IPR035595">
    <property type="entry name" value="UDP_glycos_trans_CS"/>
</dbReference>
<dbReference type="EMBL" id="JACMRX010000001">
    <property type="protein sequence ID" value="KAF7998051.1"/>
    <property type="molecule type" value="Genomic_DNA"/>
</dbReference>
<dbReference type="FunFam" id="3.40.50.2000:FF:000050">
    <property type="entry name" value="UDP-glucuronosyltransferase"/>
    <property type="match status" value="1"/>
</dbReference>
<keyword evidence="2 4" id="KW-0328">Glycosyltransferase</keyword>
<dbReference type="InterPro" id="IPR050271">
    <property type="entry name" value="UDP-glycosyltransferase"/>
</dbReference>
<keyword evidence="5" id="KW-0812">Transmembrane</keyword>
<evidence type="ECO:0000256" key="1">
    <source>
        <dbReference type="ARBA" id="ARBA00009995"/>
    </source>
</evidence>
<name>A0A834Y3T6_APHGI</name>
<organism evidence="6 7">
    <name type="scientific">Aphidius gifuensis</name>
    <name type="common">Parasitoid wasp</name>
    <dbReference type="NCBI Taxonomy" id="684658"/>
    <lineage>
        <taxon>Eukaryota</taxon>
        <taxon>Metazoa</taxon>
        <taxon>Ecdysozoa</taxon>
        <taxon>Arthropoda</taxon>
        <taxon>Hexapoda</taxon>
        <taxon>Insecta</taxon>
        <taxon>Pterygota</taxon>
        <taxon>Neoptera</taxon>
        <taxon>Endopterygota</taxon>
        <taxon>Hymenoptera</taxon>
        <taxon>Apocrita</taxon>
        <taxon>Ichneumonoidea</taxon>
        <taxon>Braconidae</taxon>
        <taxon>Aphidiinae</taxon>
        <taxon>Aphidius</taxon>
    </lineage>
</organism>
<reference evidence="6 7" key="1">
    <citation type="submission" date="2020-08" db="EMBL/GenBank/DDBJ databases">
        <title>Aphidius gifuensis genome sequencing and assembly.</title>
        <authorList>
            <person name="Du Z."/>
        </authorList>
    </citation>
    <scope>NUCLEOTIDE SEQUENCE [LARGE SCALE GENOMIC DNA]</scope>
    <source>
        <strain evidence="6">YNYX2018</strain>
        <tissue evidence="6">Adults</tissue>
    </source>
</reference>
<evidence type="ECO:0000256" key="4">
    <source>
        <dbReference type="RuleBase" id="RU003718"/>
    </source>
</evidence>
<accession>A0A834Y3T6</accession>
<evidence type="ECO:0000313" key="7">
    <source>
        <dbReference type="Proteomes" id="UP000639338"/>
    </source>
</evidence>
<comment type="catalytic activity">
    <reaction evidence="5">
        <text>glucuronate acceptor + UDP-alpha-D-glucuronate = acceptor beta-D-glucuronoside + UDP + H(+)</text>
        <dbReference type="Rhea" id="RHEA:21032"/>
        <dbReference type="ChEBI" id="CHEBI:15378"/>
        <dbReference type="ChEBI" id="CHEBI:58052"/>
        <dbReference type="ChEBI" id="CHEBI:58223"/>
        <dbReference type="ChEBI" id="CHEBI:132367"/>
        <dbReference type="ChEBI" id="CHEBI:132368"/>
        <dbReference type="EC" id="2.4.1.17"/>
    </reaction>
</comment>
<keyword evidence="5" id="KW-0732">Signal</keyword>
<comment type="subcellular location">
    <subcellularLocation>
        <location evidence="5">Membrane</location>
        <topology evidence="5">Single-pass membrane protein</topology>
    </subcellularLocation>
</comment>
<comment type="caution">
    <text evidence="6">The sequence shown here is derived from an EMBL/GenBank/DDBJ whole genome shotgun (WGS) entry which is preliminary data.</text>
</comment>
<sequence length="522" mass="60306">MWFPMRFVILLVIFITHNNYTESLRILGIFPLAGKSHFYTGEKILKSLVKKGHSVDMLSHFPQKKSIVNYTDISIAGSIEEATNNLEFKEAIKFQPTSMKYFVEEGGNKICDLLSHKEIQLLLSKNKKTYDVIVIEIFLAPCYLAFGRHFDAPVVGVVTCKQLDWLYQPFGNPVNTAYFKSLFSSTSEQMTFIERLKNTLIFNNVVLQTDYYMEHQCYHVEKFFNIKLSSIKELYNDVGVVLFNSHYSINDVKEVVPAFVDIGGIHVNQNQTLSKDVREWLDESVNDCVYISFGSMVRIETLPLVTILEFYEMFRRIAPTRVLMKIAKPHLLPPNLPSNVKTSTWLPQIAVLKHKNVKAFVTHGGLLGTQEAIAWGVPMIGIPIFSDQFSNIDTYVKKNLAVYLDVHKLTAETLTNAVNDILKNPIYQKSMREVSSLFMDRPMSAEDTAVYWVEYVARHGNRLRSPATKLSWWQYYLIDVYGFIIAFILILLWTIKKFIHFSMQAFFMQWNYFKNISKAKKS</sequence>
<keyword evidence="3 4" id="KW-0808">Transferase</keyword>
<dbReference type="CDD" id="cd03784">
    <property type="entry name" value="GT1_Gtf-like"/>
    <property type="match status" value="1"/>
</dbReference>
<dbReference type="InterPro" id="IPR002213">
    <property type="entry name" value="UDP_glucos_trans"/>
</dbReference>
<comment type="similarity">
    <text evidence="1 4">Belongs to the UDP-glycosyltransferase family.</text>
</comment>
<dbReference type="PANTHER" id="PTHR48043">
    <property type="entry name" value="EG:EG0003.4 PROTEIN-RELATED"/>
    <property type="match status" value="1"/>
</dbReference>
<keyword evidence="5" id="KW-1133">Transmembrane helix</keyword>
<feature type="chain" id="PRO_5033110511" description="UDP-glucuronosyltransferase" evidence="5">
    <location>
        <begin position="24"/>
        <end position="522"/>
    </location>
</feature>
<dbReference type="Pfam" id="PF00201">
    <property type="entry name" value="UDPGT"/>
    <property type="match status" value="1"/>
</dbReference>
<dbReference type="PROSITE" id="PS00375">
    <property type="entry name" value="UDPGT"/>
    <property type="match status" value="1"/>
</dbReference>
<dbReference type="OrthoDB" id="5835829at2759"/>
<proteinExistence type="inferred from homology"/>
<dbReference type="GO" id="GO:0016020">
    <property type="term" value="C:membrane"/>
    <property type="evidence" value="ECO:0007669"/>
    <property type="project" value="UniProtKB-SubCell"/>
</dbReference>
<dbReference type="EC" id="2.4.1.17" evidence="5"/>
<evidence type="ECO:0000313" key="6">
    <source>
        <dbReference type="EMBL" id="KAF7998051.1"/>
    </source>
</evidence>
<dbReference type="GO" id="GO:0015020">
    <property type="term" value="F:glucuronosyltransferase activity"/>
    <property type="evidence" value="ECO:0007669"/>
    <property type="project" value="UniProtKB-EC"/>
</dbReference>